<keyword evidence="1" id="KW-1133">Transmembrane helix</keyword>
<accession>A0A2T6ASF0</accession>
<proteinExistence type="predicted"/>
<keyword evidence="1" id="KW-0472">Membrane</keyword>
<dbReference type="AlphaFoldDB" id="A0A2T6ASF0"/>
<evidence type="ECO:0000313" key="3">
    <source>
        <dbReference type="Proteomes" id="UP000244069"/>
    </source>
</evidence>
<reference evidence="2 3" key="1">
    <citation type="submission" date="2018-04" db="EMBL/GenBank/DDBJ databases">
        <title>Genomic Encyclopedia of Archaeal and Bacterial Type Strains, Phase II (KMG-II): from individual species to whole genera.</title>
        <authorList>
            <person name="Goeker M."/>
        </authorList>
    </citation>
    <scope>NUCLEOTIDE SEQUENCE [LARGE SCALE GENOMIC DNA]</scope>
    <source>
        <strain evidence="2 3">DSM 29329</strain>
    </source>
</reference>
<dbReference type="OrthoDB" id="7822309at2"/>
<evidence type="ECO:0000313" key="2">
    <source>
        <dbReference type="EMBL" id="PTX46730.1"/>
    </source>
</evidence>
<keyword evidence="1" id="KW-0812">Transmembrane</keyword>
<keyword evidence="3" id="KW-1185">Reference proteome</keyword>
<feature type="transmembrane region" description="Helical" evidence="1">
    <location>
        <begin position="108"/>
        <end position="133"/>
    </location>
</feature>
<dbReference type="Proteomes" id="UP000244069">
    <property type="component" value="Unassembled WGS sequence"/>
</dbReference>
<evidence type="ECO:0000256" key="1">
    <source>
        <dbReference type="SAM" id="Phobius"/>
    </source>
</evidence>
<comment type="caution">
    <text evidence="2">The sequence shown here is derived from an EMBL/GenBank/DDBJ whole genome shotgun (WGS) entry which is preliminary data.</text>
</comment>
<sequence length="341" mass="36716">MTALEGYERLEAVGLWRPGAGEQRREVIVSLGEATLTISDIQNRALTHWSLAAVSRGNRGNDPALFHPEGDDSETLELPADEAMMIEGIDRLITAINRHRPQPGKLRWYLGGAAALVVLALVFFWLPGALIGYTARVVPEVKREEIGRALLSELTRMTGEPCRAPEAMPALRSLAGRVLGPGRGSDLVVVPEGVSGSAHLPGGAILLSREVIEGPEDPDVPAGYVLVESLRAATHDPLHDLLRHAGLWPSLRLLTTGELPAAALDDYADDLLTGTPRPLDDAKVIEAFTAAELRSRPYAYHRDPSGESVLALIEGDPRAVEGSRTVLSDPAWLRLQSICDG</sequence>
<name>A0A2T6ASF0_9RHOB</name>
<dbReference type="RefSeq" id="WP_107977224.1">
    <property type="nucleotide sequence ID" value="NZ_BMEZ01000016.1"/>
</dbReference>
<organism evidence="2 3">
    <name type="scientific">Allosediminivita pacifica</name>
    <dbReference type="NCBI Taxonomy" id="1267769"/>
    <lineage>
        <taxon>Bacteria</taxon>
        <taxon>Pseudomonadati</taxon>
        <taxon>Pseudomonadota</taxon>
        <taxon>Alphaproteobacteria</taxon>
        <taxon>Rhodobacterales</taxon>
        <taxon>Paracoccaceae</taxon>
        <taxon>Allosediminivita</taxon>
    </lineage>
</organism>
<gene>
    <name evidence="2" type="ORF">C8N44_11598</name>
</gene>
<protein>
    <submittedName>
        <fullName evidence="2">Uncharacterized protein</fullName>
    </submittedName>
</protein>
<dbReference type="EMBL" id="QBKN01000015">
    <property type="protein sequence ID" value="PTX46730.1"/>
    <property type="molecule type" value="Genomic_DNA"/>
</dbReference>